<dbReference type="GO" id="GO:0032259">
    <property type="term" value="P:methylation"/>
    <property type="evidence" value="ECO:0007669"/>
    <property type="project" value="UniProtKB-KW"/>
</dbReference>
<evidence type="ECO:0000259" key="4">
    <source>
        <dbReference type="Pfam" id="PF00891"/>
    </source>
</evidence>
<keyword evidence="6" id="KW-1185">Reference proteome</keyword>
<dbReference type="GeneID" id="96011033"/>
<dbReference type="GO" id="GO:0008171">
    <property type="term" value="F:O-methyltransferase activity"/>
    <property type="evidence" value="ECO:0007669"/>
    <property type="project" value="InterPro"/>
</dbReference>
<name>A0AB34K999_9PEZI</name>
<reference evidence="5 6" key="1">
    <citation type="journal article" date="2020" name="Microbiol. Resour. Announc.">
        <title>Draft Genome Sequence of a Cladosporium Species Isolated from the Mesophotic Ascidian Didemnum maculosum.</title>
        <authorList>
            <person name="Gioti A."/>
            <person name="Siaperas R."/>
            <person name="Nikolaivits E."/>
            <person name="Le Goff G."/>
            <person name="Ouazzani J."/>
            <person name="Kotoulas G."/>
            <person name="Topakas E."/>
        </authorList>
    </citation>
    <scope>NUCLEOTIDE SEQUENCE [LARGE SCALE GENOMIC DNA]</scope>
    <source>
        <strain evidence="5 6">TM138-S3</strain>
    </source>
</reference>
<dbReference type="InterPro" id="IPR036390">
    <property type="entry name" value="WH_DNA-bd_sf"/>
</dbReference>
<proteinExistence type="predicted"/>
<dbReference type="RefSeq" id="XP_069224806.1">
    <property type="nucleotide sequence ID" value="XM_069378195.1"/>
</dbReference>
<dbReference type="SUPFAM" id="SSF53335">
    <property type="entry name" value="S-adenosyl-L-methionine-dependent methyltransferases"/>
    <property type="match status" value="1"/>
</dbReference>
<sequence>METVRMLRTISPESFATNRDRVEALNACQALLTRLQDPFERVWEVVIDVPALTASVKLCLDIGLFHSWKEFGDTQQSCRDLAKMIGFKQVDVLSRILKHLAAHAVVEEVTTDTYKQTRFSDALLTSAGAGIDYFYDISAKLYLNLPEYFRSHSYNPPSSPRDGLFQRTFACKGQTAFEFYGAPEQQEMSNTFNHWLKAYRLHRDPWIDLYPLENILTGYSQGPLIVDVGGNLGEDLELFRRKYPAHGQQLILQDLPDKVARATCSAEVQRMAHNFFTAQPKLALGARVYHLHSIIHDWDDLDAGRILGHIRDAMIPGYSKLLINDVIIPVRQPSRRDTSVDVHMMVKLGGRERTEEMLRGLVEKLGLKVCGVWGSGSSETSIMEVELPFPKCEAQAAPAVGVEVAGVKQGHSVVERQGTAWRVGSGSGLLEIRELSVSLT</sequence>
<dbReference type="Gene3D" id="1.10.10.10">
    <property type="entry name" value="Winged helix-like DNA-binding domain superfamily/Winged helix DNA-binding domain"/>
    <property type="match status" value="1"/>
</dbReference>
<evidence type="ECO:0000313" key="5">
    <source>
        <dbReference type="EMBL" id="KAL1581697.1"/>
    </source>
</evidence>
<gene>
    <name evidence="5" type="ORF">WHR41_09592</name>
</gene>
<dbReference type="InterPro" id="IPR036388">
    <property type="entry name" value="WH-like_DNA-bd_sf"/>
</dbReference>
<dbReference type="PANTHER" id="PTHR43712:SF17">
    <property type="entry name" value="O-METHYLTRANSFERASE"/>
    <property type="match status" value="1"/>
</dbReference>
<feature type="domain" description="O-methyltransferase C-terminal" evidence="4">
    <location>
        <begin position="221"/>
        <end position="366"/>
    </location>
</feature>
<evidence type="ECO:0000256" key="3">
    <source>
        <dbReference type="ARBA" id="ARBA00022691"/>
    </source>
</evidence>
<dbReference type="PANTHER" id="PTHR43712">
    <property type="entry name" value="PUTATIVE (AFU_ORTHOLOGUE AFUA_4G14580)-RELATED"/>
    <property type="match status" value="1"/>
</dbReference>
<dbReference type="SUPFAM" id="SSF46785">
    <property type="entry name" value="Winged helix' DNA-binding domain"/>
    <property type="match status" value="1"/>
</dbReference>
<protein>
    <recommendedName>
        <fullName evidence="4">O-methyltransferase C-terminal domain-containing protein</fullName>
    </recommendedName>
</protein>
<dbReference type="PROSITE" id="PS51683">
    <property type="entry name" value="SAM_OMT_II"/>
    <property type="match status" value="1"/>
</dbReference>
<dbReference type="Gene3D" id="3.40.50.150">
    <property type="entry name" value="Vaccinia Virus protein VP39"/>
    <property type="match status" value="1"/>
</dbReference>
<dbReference type="EMBL" id="JAAQHG020000250">
    <property type="protein sequence ID" value="KAL1581697.1"/>
    <property type="molecule type" value="Genomic_DNA"/>
</dbReference>
<organism evidence="5 6">
    <name type="scientific">Cladosporium halotolerans</name>
    <dbReference type="NCBI Taxonomy" id="1052096"/>
    <lineage>
        <taxon>Eukaryota</taxon>
        <taxon>Fungi</taxon>
        <taxon>Dikarya</taxon>
        <taxon>Ascomycota</taxon>
        <taxon>Pezizomycotina</taxon>
        <taxon>Dothideomycetes</taxon>
        <taxon>Dothideomycetidae</taxon>
        <taxon>Cladosporiales</taxon>
        <taxon>Cladosporiaceae</taxon>
        <taxon>Cladosporium</taxon>
    </lineage>
</organism>
<dbReference type="InterPro" id="IPR029063">
    <property type="entry name" value="SAM-dependent_MTases_sf"/>
</dbReference>
<comment type="caution">
    <text evidence="5">The sequence shown here is derived from an EMBL/GenBank/DDBJ whole genome shotgun (WGS) entry which is preliminary data.</text>
</comment>
<accession>A0AB34K999</accession>
<dbReference type="Pfam" id="PF00891">
    <property type="entry name" value="Methyltransf_2"/>
    <property type="match status" value="1"/>
</dbReference>
<keyword evidence="1" id="KW-0489">Methyltransferase</keyword>
<dbReference type="AlphaFoldDB" id="A0AB34K999"/>
<evidence type="ECO:0000256" key="1">
    <source>
        <dbReference type="ARBA" id="ARBA00022603"/>
    </source>
</evidence>
<dbReference type="InterPro" id="IPR001077">
    <property type="entry name" value="COMT_C"/>
</dbReference>
<dbReference type="InterPro" id="IPR016461">
    <property type="entry name" value="COMT-like"/>
</dbReference>
<evidence type="ECO:0000313" key="6">
    <source>
        <dbReference type="Proteomes" id="UP000803884"/>
    </source>
</evidence>
<keyword evidence="3" id="KW-0949">S-adenosyl-L-methionine</keyword>
<evidence type="ECO:0000256" key="2">
    <source>
        <dbReference type="ARBA" id="ARBA00022679"/>
    </source>
</evidence>
<keyword evidence="2" id="KW-0808">Transferase</keyword>
<dbReference type="Proteomes" id="UP000803884">
    <property type="component" value="Unassembled WGS sequence"/>
</dbReference>